<dbReference type="PANTHER" id="PTHR43648:SF1">
    <property type="entry name" value="ELECTRON TRANSFER FLAVOPROTEIN BETA SUBUNIT LYSINE METHYLTRANSFERASE"/>
    <property type="match status" value="1"/>
</dbReference>
<dbReference type="Gene3D" id="3.40.50.150">
    <property type="entry name" value="Vaccinia Virus protein VP39"/>
    <property type="match status" value="1"/>
</dbReference>
<dbReference type="EMBL" id="AP025516">
    <property type="protein sequence ID" value="BDD89021.1"/>
    <property type="molecule type" value="Genomic_DNA"/>
</dbReference>
<reference evidence="3 4" key="1">
    <citation type="submission" date="2022-01" db="EMBL/GenBank/DDBJ databases">
        <title>Desulfofustis limnae sp. nov., a novel mesophilic sulfate-reducing bacterium isolated from marsh soil.</title>
        <authorList>
            <person name="Watanabe M."/>
            <person name="Takahashi A."/>
            <person name="Kojima H."/>
            <person name="Fukui M."/>
        </authorList>
    </citation>
    <scope>NUCLEOTIDE SEQUENCE [LARGE SCALE GENOMIC DNA]</scope>
    <source>
        <strain evidence="3 4">PPLL</strain>
    </source>
</reference>
<evidence type="ECO:0008006" key="5">
    <source>
        <dbReference type="Google" id="ProtNLM"/>
    </source>
</evidence>
<dbReference type="Pfam" id="PF06325">
    <property type="entry name" value="PrmA"/>
    <property type="match status" value="1"/>
</dbReference>
<sequence>MPVDPLTLRPLLPDDELTVLCVRGRVPERREYPPGFLGNWQEGDYSYLFFLEPQSASITQLLAEEAHLQVVERFRLSYRQWQEGRAEPCRVGRIMVQPLAAEGFDVPSDCLMIKLDAGLVFGDGCHPTTRDCLEAVQRACSAADIRRVLDLGTGSGLLALAAARLGCRQVVAVDLNLLAARTAQRNVRLNSLAATVAVVNGRAEDVCRVEVDLLIANIGYQVLADIIRSGALSPPKWFVFSGLQTSEAGAVADLLAQRGAVVVKRWQSEKIWHTFLGFIPA</sequence>
<dbReference type="SUPFAM" id="SSF53335">
    <property type="entry name" value="S-adenosyl-L-methionine-dependent methyltransferases"/>
    <property type="match status" value="1"/>
</dbReference>
<name>A0ABN6M831_9BACT</name>
<keyword evidence="2" id="KW-0808">Transferase</keyword>
<keyword evidence="4" id="KW-1185">Reference proteome</keyword>
<evidence type="ECO:0000256" key="1">
    <source>
        <dbReference type="ARBA" id="ARBA00022603"/>
    </source>
</evidence>
<dbReference type="RefSeq" id="WP_284152347.1">
    <property type="nucleotide sequence ID" value="NZ_AP025516.1"/>
</dbReference>
<dbReference type="PANTHER" id="PTHR43648">
    <property type="entry name" value="ELECTRON TRANSFER FLAVOPROTEIN BETA SUBUNIT LYSINE METHYLTRANSFERASE"/>
    <property type="match status" value="1"/>
</dbReference>
<keyword evidence="1" id="KW-0489">Methyltransferase</keyword>
<dbReference type="CDD" id="cd02440">
    <property type="entry name" value="AdoMet_MTases"/>
    <property type="match status" value="1"/>
</dbReference>
<dbReference type="Proteomes" id="UP000830055">
    <property type="component" value="Chromosome"/>
</dbReference>
<evidence type="ECO:0000313" key="4">
    <source>
        <dbReference type="Proteomes" id="UP000830055"/>
    </source>
</evidence>
<accession>A0ABN6M831</accession>
<protein>
    <recommendedName>
        <fullName evidence="5">Methyltransferase domain-containing protein</fullName>
    </recommendedName>
</protein>
<dbReference type="InterPro" id="IPR029063">
    <property type="entry name" value="SAM-dependent_MTases_sf"/>
</dbReference>
<evidence type="ECO:0000256" key="2">
    <source>
        <dbReference type="ARBA" id="ARBA00022679"/>
    </source>
</evidence>
<organism evidence="3 4">
    <name type="scientific">Desulfofustis limnaeus</name>
    <dbReference type="NCBI Taxonomy" id="2740163"/>
    <lineage>
        <taxon>Bacteria</taxon>
        <taxon>Pseudomonadati</taxon>
        <taxon>Thermodesulfobacteriota</taxon>
        <taxon>Desulfobulbia</taxon>
        <taxon>Desulfobulbales</taxon>
        <taxon>Desulfocapsaceae</taxon>
        <taxon>Desulfofustis</taxon>
    </lineage>
</organism>
<gene>
    <name evidence="3" type="ORF">DPPLL_33860</name>
</gene>
<evidence type="ECO:0000313" key="3">
    <source>
        <dbReference type="EMBL" id="BDD89021.1"/>
    </source>
</evidence>
<dbReference type="InterPro" id="IPR050078">
    <property type="entry name" value="Ribosomal_L11_MeTrfase_PrmA"/>
</dbReference>
<proteinExistence type="predicted"/>